<dbReference type="InterPro" id="IPR016160">
    <property type="entry name" value="Ald_DH_CS_CYS"/>
</dbReference>
<dbReference type="FunFam" id="3.40.605.10:FF:000007">
    <property type="entry name" value="NAD/NADP-dependent betaine aldehyde dehydrogenase"/>
    <property type="match status" value="1"/>
</dbReference>
<organism evidence="6 7">
    <name type="scientific">Vreelandella venusta</name>
    <dbReference type="NCBI Taxonomy" id="44935"/>
    <lineage>
        <taxon>Bacteria</taxon>
        <taxon>Pseudomonadati</taxon>
        <taxon>Pseudomonadota</taxon>
        <taxon>Gammaproteobacteria</taxon>
        <taxon>Oceanospirillales</taxon>
        <taxon>Halomonadaceae</taxon>
        <taxon>Vreelandella</taxon>
    </lineage>
</organism>
<sequence length="516" mass="54439">MNTLSQHACDHLAELLEGFGLAAATPLSNWIDGDLVVGEGEVITLSNPATGETLVSYRDAGAALIERATQAAERGQRAWMALTASERGRRMNAAIRSLEGHEEALAQLESVVAGKPIRDCRAEVGKVREMFEYYAGWCDKQHGEVIPVPTSHLNYVHHVPYGVVGQITPWNAPMFTCAWQLAPAMAAGNGVVLKPSELTPFSSVVIAKLLESGGLPKGLINIVNGLGKSTGAALTDHPAISKLVFVGSPQSGRMIAEAGARRLVPSVLELGGKSANIVFADAKLNEAVAGAQAAIFAAAGQSCVAGSRLLIERSVFEQVTSRLARAAEQIQVGLPSDEATRMGPLQNRRQFEQVTRMIDAAVAAGARLLTGGKRPSGLPDEAHGYFIAPTVLVDVTPDMEIAQQEVFGPVLVAMAFDTENEAIQLANETRFGLAGAVWSQDVARAHRVAGQLRAGTVWINSYKAISVMSPFGGFGDSGFGRSSGLDGLREYTVPQSVWVETAPEASVAFGYGSGVG</sequence>
<evidence type="ECO:0000313" key="7">
    <source>
        <dbReference type="Proteomes" id="UP000663479"/>
    </source>
</evidence>
<feature type="active site" evidence="3">
    <location>
        <position position="269"/>
    </location>
</feature>
<evidence type="ECO:0000256" key="1">
    <source>
        <dbReference type="ARBA" id="ARBA00009986"/>
    </source>
</evidence>
<dbReference type="FunFam" id="3.40.309.10:FF:000012">
    <property type="entry name" value="Betaine aldehyde dehydrogenase"/>
    <property type="match status" value="1"/>
</dbReference>
<dbReference type="InterPro" id="IPR016163">
    <property type="entry name" value="Ald_DH_C"/>
</dbReference>
<dbReference type="Pfam" id="PF00171">
    <property type="entry name" value="Aldedh"/>
    <property type="match status" value="1"/>
</dbReference>
<dbReference type="AlphaFoldDB" id="A0AAQ0CH84"/>
<dbReference type="PANTHER" id="PTHR11699">
    <property type="entry name" value="ALDEHYDE DEHYDROGENASE-RELATED"/>
    <property type="match status" value="1"/>
</dbReference>
<accession>A0AAQ0CH84</accession>
<dbReference type="InterPro" id="IPR016162">
    <property type="entry name" value="Ald_DH_N"/>
</dbReference>
<dbReference type="PROSITE" id="PS00070">
    <property type="entry name" value="ALDEHYDE_DEHYDR_CYS"/>
    <property type="match status" value="1"/>
</dbReference>
<evidence type="ECO:0000256" key="2">
    <source>
        <dbReference type="ARBA" id="ARBA00023002"/>
    </source>
</evidence>
<dbReference type="InterPro" id="IPR015590">
    <property type="entry name" value="Aldehyde_DH_dom"/>
</dbReference>
<dbReference type="Proteomes" id="UP000663479">
    <property type="component" value="Chromosome"/>
</dbReference>
<dbReference type="Gene3D" id="3.40.605.10">
    <property type="entry name" value="Aldehyde Dehydrogenase, Chain A, domain 1"/>
    <property type="match status" value="1"/>
</dbReference>
<name>A0AAQ0CH84_9GAMM</name>
<dbReference type="PROSITE" id="PS00687">
    <property type="entry name" value="ALDEHYDE_DEHYDR_GLU"/>
    <property type="match status" value="1"/>
</dbReference>
<protein>
    <submittedName>
        <fullName evidence="6">Aldehyde dehydrogenase family protein</fullName>
    </submittedName>
</protein>
<feature type="domain" description="Aldehyde dehydrogenase" evidence="5">
    <location>
        <begin position="40"/>
        <end position="497"/>
    </location>
</feature>
<comment type="similarity">
    <text evidence="1 4">Belongs to the aldehyde dehydrogenase family.</text>
</comment>
<evidence type="ECO:0000256" key="4">
    <source>
        <dbReference type="RuleBase" id="RU003345"/>
    </source>
</evidence>
<dbReference type="RefSeq" id="WP_146942254.1">
    <property type="nucleotide sequence ID" value="NZ_BJUL01000002.1"/>
</dbReference>
<dbReference type="GO" id="GO:0016620">
    <property type="term" value="F:oxidoreductase activity, acting on the aldehyde or oxo group of donors, NAD or NADP as acceptor"/>
    <property type="evidence" value="ECO:0007669"/>
    <property type="project" value="InterPro"/>
</dbReference>
<evidence type="ECO:0000256" key="3">
    <source>
        <dbReference type="PROSITE-ProRule" id="PRU10007"/>
    </source>
</evidence>
<keyword evidence="2 4" id="KW-0560">Oxidoreductase</keyword>
<proteinExistence type="inferred from homology"/>
<gene>
    <name evidence="6" type="ORF">JDS37_18985</name>
</gene>
<evidence type="ECO:0000313" key="6">
    <source>
        <dbReference type="EMBL" id="QRL03325.1"/>
    </source>
</evidence>
<dbReference type="InterPro" id="IPR016161">
    <property type="entry name" value="Ald_DH/histidinol_DH"/>
</dbReference>
<dbReference type="InterPro" id="IPR029510">
    <property type="entry name" value="Ald_DH_CS_GLU"/>
</dbReference>
<dbReference type="EMBL" id="CP066539">
    <property type="protein sequence ID" value="QRL03325.1"/>
    <property type="molecule type" value="Genomic_DNA"/>
</dbReference>
<dbReference type="SUPFAM" id="SSF53720">
    <property type="entry name" value="ALDH-like"/>
    <property type="match status" value="1"/>
</dbReference>
<reference evidence="6" key="1">
    <citation type="submission" date="2020-12" db="EMBL/GenBank/DDBJ databases">
        <title>Genome reconstruction of Halomonas venusta strain DSM 4743.</title>
        <authorList>
            <person name="Aguirre-Garrido J.F."/>
            <person name="Hernandez-Soto L.M."/>
            <person name="Martinez-Abarca F."/>
        </authorList>
    </citation>
    <scope>NUCLEOTIDE SEQUENCE</scope>
    <source>
        <strain evidence="6">4743</strain>
    </source>
</reference>
<dbReference type="Gene3D" id="3.40.309.10">
    <property type="entry name" value="Aldehyde Dehydrogenase, Chain A, domain 2"/>
    <property type="match status" value="1"/>
</dbReference>
<evidence type="ECO:0000259" key="5">
    <source>
        <dbReference type="Pfam" id="PF00171"/>
    </source>
</evidence>